<feature type="compositionally biased region" description="Low complexity" evidence="1">
    <location>
        <begin position="390"/>
        <end position="404"/>
    </location>
</feature>
<feature type="signal peptide" evidence="2">
    <location>
        <begin position="1"/>
        <end position="19"/>
    </location>
</feature>
<organism evidence="3 4">
    <name type="scientific">Pleionea litopenaei</name>
    <dbReference type="NCBI Taxonomy" id="3070815"/>
    <lineage>
        <taxon>Bacteria</taxon>
        <taxon>Pseudomonadati</taxon>
        <taxon>Pseudomonadota</taxon>
        <taxon>Gammaproteobacteria</taxon>
        <taxon>Oceanospirillales</taxon>
        <taxon>Pleioneaceae</taxon>
        <taxon>Pleionea</taxon>
    </lineage>
</organism>
<accession>A0AA51RU66</accession>
<feature type="chain" id="PRO_5041436488" evidence="2">
    <location>
        <begin position="20"/>
        <end position="440"/>
    </location>
</feature>
<dbReference type="RefSeq" id="WP_309202679.1">
    <property type="nucleotide sequence ID" value="NZ_CP133548.1"/>
</dbReference>
<proteinExistence type="predicted"/>
<evidence type="ECO:0000256" key="2">
    <source>
        <dbReference type="SAM" id="SignalP"/>
    </source>
</evidence>
<name>A0AA51RU66_9GAMM</name>
<sequence length="440" mass="48938">MRVIFLSLVVFLFSSQIDAAAQSERFSVAVEVADRSQSAQQTAMIRAFREVIIRASGTRRALEAFYVQESFKKVATYIRTYEYRDGERDPETGVTPLLLVVSFDANSVRRLLQDSAVPMWSGSIPVTLVWMAHEYQPNRQVVSSSTPNDDPVKRLIETQAKRRGLPVLFPLMDLEDEMVISVSDIWGRFADPIINASQRYGSDVVVAGRLIEDDGQWQGRYLLKIGERQFFEDFSAETDVQVVEQLIDWLGESLCDVYCVTESYSNNNQQQLLIQDIGSYYSFRSMLNYLERLSAIRKVEVVAAKGRSVLLAVDLVGEVESLQQAISLDDKLVPVTDSATIEKAYRYISFKEGIDTKGMNEEGLPKPTMGGLDPQTSQANEAVVAGATSSVVPNNNSANPTNPTQASGPNNVPTVDLNGLATPDPIAKALETLLVYRWRP</sequence>
<keyword evidence="2" id="KW-0732">Signal</keyword>
<gene>
    <name evidence="3" type="ORF">Q9312_01120</name>
</gene>
<dbReference type="EMBL" id="CP133548">
    <property type="protein sequence ID" value="WMS87539.1"/>
    <property type="molecule type" value="Genomic_DNA"/>
</dbReference>
<dbReference type="Proteomes" id="UP001239782">
    <property type="component" value="Chromosome"/>
</dbReference>
<reference evidence="3 4" key="1">
    <citation type="submission" date="2023-08" db="EMBL/GenBank/DDBJ databases">
        <title>Pleionea litopenaei sp. nov., isolated from stomach of juvenile Litopenaeus vannamei.</title>
        <authorList>
            <person name="Rho A.M."/>
            <person name="Hwang C.Y."/>
        </authorList>
    </citation>
    <scope>NUCLEOTIDE SEQUENCE [LARGE SCALE GENOMIC DNA]</scope>
    <source>
        <strain evidence="3 4">HL-JVS1</strain>
    </source>
</reference>
<dbReference type="InterPro" id="IPR018642">
    <property type="entry name" value="DUF2066"/>
</dbReference>
<keyword evidence="4" id="KW-1185">Reference proteome</keyword>
<evidence type="ECO:0000313" key="3">
    <source>
        <dbReference type="EMBL" id="WMS87539.1"/>
    </source>
</evidence>
<dbReference type="KEGG" id="plei:Q9312_01120"/>
<dbReference type="AlphaFoldDB" id="A0AA51RU66"/>
<evidence type="ECO:0000313" key="4">
    <source>
        <dbReference type="Proteomes" id="UP001239782"/>
    </source>
</evidence>
<feature type="region of interest" description="Disordered" evidence="1">
    <location>
        <begin position="390"/>
        <end position="411"/>
    </location>
</feature>
<evidence type="ECO:0000256" key="1">
    <source>
        <dbReference type="SAM" id="MobiDB-lite"/>
    </source>
</evidence>
<protein>
    <submittedName>
        <fullName evidence="3">DUF2066 domain-containing protein</fullName>
    </submittedName>
</protein>
<dbReference type="Pfam" id="PF09839">
    <property type="entry name" value="DUF2066"/>
    <property type="match status" value="1"/>
</dbReference>